<evidence type="ECO:0000256" key="1">
    <source>
        <dbReference type="SAM" id="MobiDB-lite"/>
    </source>
</evidence>
<organism evidence="2 3">
    <name type="scientific">Batillaria attramentaria</name>
    <dbReference type="NCBI Taxonomy" id="370345"/>
    <lineage>
        <taxon>Eukaryota</taxon>
        <taxon>Metazoa</taxon>
        <taxon>Spiralia</taxon>
        <taxon>Lophotrochozoa</taxon>
        <taxon>Mollusca</taxon>
        <taxon>Gastropoda</taxon>
        <taxon>Caenogastropoda</taxon>
        <taxon>Sorbeoconcha</taxon>
        <taxon>Cerithioidea</taxon>
        <taxon>Batillariidae</taxon>
        <taxon>Batillaria</taxon>
    </lineage>
</organism>
<dbReference type="EMBL" id="JACVVK020000321">
    <property type="protein sequence ID" value="KAK7478609.1"/>
    <property type="molecule type" value="Genomic_DNA"/>
</dbReference>
<dbReference type="Proteomes" id="UP001519460">
    <property type="component" value="Unassembled WGS sequence"/>
</dbReference>
<sequence>MATGFSSFVSRLFNGKGKEKSTQDASGKGEKLLPASTSAPSEEQPSSQKDKLKRRKRKSPLFNSIRSRARPLSCIIAQPESPVGTRKLLDSKGGNNKENVTCKNASRGHKAGKAQRPVSCFVERPCDPLPSYERSPAQDRRKDAQYKSMPTRYVKNQKRPASCCVETLQQPPPRQRFDRISHQQAPNYVDCAREPYLENMGSSPNLSSGYNDRLPQQNPPSYVDMQSVQNHSSVHADYPLQSASHSTGNAQLSYYDIPDDGRDLDCSLRQVPVPKPRQNLTGINAYDLKSFFPPAAPARPVPRPRSACFPPRTEDGYVRPPPPYTPRPQSGCWLPYEGEAEPFTPRAAARGESGFAPQRPHLAPRPHSVYEVMGDRHSSVGADMGLASPRHRPSRLVPVRCWSAECLDEIDEGVLDLSPPPARPISHFMGPHPSARNQHSSEIFTSVEMLEKVGQPRSRVRTPRPVSCFVGSADESGYLSNGTPTGWLGGLSVSTGDILEALDGDEMGSADDELSFERSSSLRKAWSISSLLRNDSIQDRSLIVMRRRRQKMKDRRNTNNRSSSTETDEGVGDVRATNSTTSLVDEDDVTSPKTAEKAKTWLDAKLLKPRNRGPVTRLHSVHMKAWEIRLRRKQMLRKRQSQDNLHRLETLV</sequence>
<protein>
    <submittedName>
        <fullName evidence="2">Uncharacterized protein</fullName>
    </submittedName>
</protein>
<feature type="compositionally biased region" description="Polar residues" evidence="1">
    <location>
        <begin position="35"/>
        <end position="47"/>
    </location>
</feature>
<feature type="compositionally biased region" description="Polar residues" evidence="1">
    <location>
        <begin position="93"/>
        <end position="104"/>
    </location>
</feature>
<feature type="compositionally biased region" description="Basic and acidic residues" evidence="1">
    <location>
        <begin position="16"/>
        <end position="31"/>
    </location>
</feature>
<feature type="region of interest" description="Disordered" evidence="1">
    <location>
        <begin position="297"/>
        <end position="324"/>
    </location>
</feature>
<name>A0ABD0JU69_9CAEN</name>
<reference evidence="2 3" key="1">
    <citation type="journal article" date="2023" name="Sci. Data">
        <title>Genome assembly of the Korean intertidal mud-creeper Batillaria attramentaria.</title>
        <authorList>
            <person name="Patra A.K."/>
            <person name="Ho P.T."/>
            <person name="Jun S."/>
            <person name="Lee S.J."/>
            <person name="Kim Y."/>
            <person name="Won Y.J."/>
        </authorList>
    </citation>
    <scope>NUCLEOTIDE SEQUENCE [LARGE SCALE GENOMIC DNA]</scope>
    <source>
        <strain evidence="2">Wonlab-2016</strain>
    </source>
</reference>
<dbReference type="AlphaFoldDB" id="A0ABD0JU69"/>
<feature type="region of interest" description="Disordered" evidence="1">
    <location>
        <begin position="199"/>
        <end position="222"/>
    </location>
</feature>
<accession>A0ABD0JU69</accession>
<comment type="caution">
    <text evidence="2">The sequence shown here is derived from an EMBL/GenBank/DDBJ whole genome shotgun (WGS) entry which is preliminary data.</text>
</comment>
<feature type="compositionally biased region" description="Polar residues" evidence="1">
    <location>
        <begin position="200"/>
        <end position="222"/>
    </location>
</feature>
<feature type="region of interest" description="Disordered" evidence="1">
    <location>
        <begin position="1"/>
        <end position="116"/>
    </location>
</feature>
<proteinExistence type="predicted"/>
<evidence type="ECO:0000313" key="3">
    <source>
        <dbReference type="Proteomes" id="UP001519460"/>
    </source>
</evidence>
<keyword evidence="3" id="KW-1185">Reference proteome</keyword>
<evidence type="ECO:0000313" key="2">
    <source>
        <dbReference type="EMBL" id="KAK7478609.1"/>
    </source>
</evidence>
<feature type="region of interest" description="Disordered" evidence="1">
    <location>
        <begin position="547"/>
        <end position="596"/>
    </location>
</feature>
<gene>
    <name evidence="2" type="ORF">BaRGS_00030141</name>
</gene>